<name>A0A8S4FS94_PLUXY</name>
<dbReference type="Proteomes" id="UP000653454">
    <property type="component" value="Unassembled WGS sequence"/>
</dbReference>
<evidence type="ECO:0000313" key="2">
    <source>
        <dbReference type="EMBL" id="CAG9131432.1"/>
    </source>
</evidence>
<evidence type="ECO:0000313" key="3">
    <source>
        <dbReference type="Proteomes" id="UP000653454"/>
    </source>
</evidence>
<evidence type="ECO:0000256" key="1">
    <source>
        <dbReference type="SAM" id="SignalP"/>
    </source>
</evidence>
<feature type="signal peptide" evidence="1">
    <location>
        <begin position="1"/>
        <end position="16"/>
    </location>
</feature>
<gene>
    <name evidence="2" type="ORF">PLXY2_LOCUS10378</name>
</gene>
<accession>A0A8S4FS94</accession>
<protein>
    <submittedName>
        <fullName evidence="2">(diamondback moth) hypothetical protein</fullName>
    </submittedName>
</protein>
<dbReference type="AlphaFoldDB" id="A0A8S4FS94"/>
<organism evidence="2 3">
    <name type="scientific">Plutella xylostella</name>
    <name type="common">Diamondback moth</name>
    <name type="synonym">Plutella maculipennis</name>
    <dbReference type="NCBI Taxonomy" id="51655"/>
    <lineage>
        <taxon>Eukaryota</taxon>
        <taxon>Metazoa</taxon>
        <taxon>Ecdysozoa</taxon>
        <taxon>Arthropoda</taxon>
        <taxon>Hexapoda</taxon>
        <taxon>Insecta</taxon>
        <taxon>Pterygota</taxon>
        <taxon>Neoptera</taxon>
        <taxon>Endopterygota</taxon>
        <taxon>Lepidoptera</taxon>
        <taxon>Glossata</taxon>
        <taxon>Ditrysia</taxon>
        <taxon>Yponomeutoidea</taxon>
        <taxon>Plutellidae</taxon>
        <taxon>Plutella</taxon>
    </lineage>
</organism>
<dbReference type="EMBL" id="CAJHNJ030000045">
    <property type="protein sequence ID" value="CAG9131432.1"/>
    <property type="molecule type" value="Genomic_DNA"/>
</dbReference>
<sequence length="68" mass="7217">MLDFHAVSWLCGAVPALHLLAFLAAPETPVFLVKQGKVDMPQCGARGTLVSLQPVPEPAADTFAFNNP</sequence>
<keyword evidence="1" id="KW-0732">Signal</keyword>
<reference evidence="2" key="1">
    <citation type="submission" date="2020-11" db="EMBL/GenBank/DDBJ databases">
        <authorList>
            <person name="Whiteford S."/>
        </authorList>
    </citation>
    <scope>NUCLEOTIDE SEQUENCE</scope>
</reference>
<comment type="caution">
    <text evidence="2">The sequence shown here is derived from an EMBL/GenBank/DDBJ whole genome shotgun (WGS) entry which is preliminary data.</text>
</comment>
<keyword evidence="3" id="KW-1185">Reference proteome</keyword>
<feature type="chain" id="PRO_5035826921" evidence="1">
    <location>
        <begin position="17"/>
        <end position="68"/>
    </location>
</feature>
<proteinExistence type="predicted"/>